<dbReference type="AlphaFoldDB" id="A0A6N7BWL3"/>
<keyword evidence="5" id="KW-1185">Reference proteome</keyword>
<organism evidence="4 5">
    <name type="scientific">Psychrobacter nivimaris</name>
    <dbReference type="NCBI Taxonomy" id="281738"/>
    <lineage>
        <taxon>Bacteria</taxon>
        <taxon>Pseudomonadati</taxon>
        <taxon>Pseudomonadota</taxon>
        <taxon>Gammaproteobacteria</taxon>
        <taxon>Moraxellales</taxon>
        <taxon>Moraxellaceae</taxon>
        <taxon>Psychrobacter</taxon>
    </lineage>
</organism>
<dbReference type="PANTHER" id="PTHR43673:SF10">
    <property type="entry name" value="NADH DEHYDROGENASE_NAD(P)H NITROREDUCTASE XCC3605-RELATED"/>
    <property type="match status" value="1"/>
</dbReference>
<dbReference type="Pfam" id="PF00881">
    <property type="entry name" value="Nitroreductase"/>
    <property type="match status" value="1"/>
</dbReference>
<dbReference type="InterPro" id="IPR000415">
    <property type="entry name" value="Nitroreductase-like"/>
</dbReference>
<dbReference type="InterPro" id="IPR029479">
    <property type="entry name" value="Nitroreductase"/>
</dbReference>
<protein>
    <submittedName>
        <fullName evidence="4">Dihydropteridine reductase</fullName>
        <ecNumber evidence="4">1.5.1.34</ecNumber>
    </submittedName>
</protein>
<accession>A0A6N7BWL3</accession>
<evidence type="ECO:0000256" key="2">
    <source>
        <dbReference type="ARBA" id="ARBA00023002"/>
    </source>
</evidence>
<evidence type="ECO:0000256" key="1">
    <source>
        <dbReference type="ARBA" id="ARBA00007118"/>
    </source>
</evidence>
<dbReference type="Gene3D" id="3.40.109.10">
    <property type="entry name" value="NADH Oxidase"/>
    <property type="match status" value="1"/>
</dbReference>
<dbReference type="Proteomes" id="UP000471465">
    <property type="component" value="Unassembled WGS sequence"/>
</dbReference>
<feature type="domain" description="Nitroreductase" evidence="3">
    <location>
        <begin position="9"/>
        <end position="78"/>
    </location>
</feature>
<dbReference type="PANTHER" id="PTHR43673">
    <property type="entry name" value="NAD(P)H NITROREDUCTASE YDGI-RELATED"/>
    <property type="match status" value="1"/>
</dbReference>
<comment type="similarity">
    <text evidence="1">Belongs to the nitroreductase family.</text>
</comment>
<dbReference type="GO" id="GO:0004155">
    <property type="term" value="F:6,7-dihydropteridine reductase activity"/>
    <property type="evidence" value="ECO:0007669"/>
    <property type="project" value="UniProtKB-EC"/>
</dbReference>
<keyword evidence="2 4" id="KW-0560">Oxidoreductase</keyword>
<evidence type="ECO:0000313" key="4">
    <source>
        <dbReference type="EMBL" id="KAF0568065.1"/>
    </source>
</evidence>
<dbReference type="RefSeq" id="WP_160022903.1">
    <property type="nucleotide sequence ID" value="NZ_VZIZ01000026.1"/>
</dbReference>
<gene>
    <name evidence="4" type="ORF">FQV37_1401</name>
</gene>
<dbReference type="EMBL" id="VZIZ01000026">
    <property type="protein sequence ID" value="KAF0568065.1"/>
    <property type="molecule type" value="Genomic_DNA"/>
</dbReference>
<reference evidence="4 5" key="1">
    <citation type="submission" date="2019-09" db="EMBL/GenBank/DDBJ databases">
        <title>Draft genome sequence of Psychrobacter nivimaris LAMA 639, in search for biotechnological relevant genes.</title>
        <authorList>
            <person name="Lima A.O.S."/>
            <person name="Staloch B.E.K."/>
            <person name="Freitas R.C."/>
            <person name="Niero H."/>
            <person name="Silva M.A.C."/>
        </authorList>
    </citation>
    <scope>NUCLEOTIDE SEQUENCE [LARGE SCALE GENOMIC DNA]</scope>
    <source>
        <strain evidence="4 5">LAMA 639</strain>
    </source>
</reference>
<proteinExistence type="inferred from homology"/>
<name>A0A6N7BWL3_9GAMM</name>
<sequence length="98" mass="11017">MKTINEALNWRYSTKVFDANKKISAEDFEQIKDMLQMSPSSTNIQPWNFVIADDDAGKARIAKSTQGAFHFNTPKVLDASHVVVLSYAEKTVEPNLVN</sequence>
<dbReference type="EC" id="1.5.1.34" evidence="4"/>
<evidence type="ECO:0000259" key="3">
    <source>
        <dbReference type="Pfam" id="PF00881"/>
    </source>
</evidence>
<comment type="caution">
    <text evidence="4">The sequence shown here is derived from an EMBL/GenBank/DDBJ whole genome shotgun (WGS) entry which is preliminary data.</text>
</comment>
<evidence type="ECO:0000313" key="5">
    <source>
        <dbReference type="Proteomes" id="UP000471465"/>
    </source>
</evidence>
<dbReference type="SUPFAM" id="SSF55469">
    <property type="entry name" value="FMN-dependent nitroreductase-like"/>
    <property type="match status" value="1"/>
</dbReference>